<protein>
    <submittedName>
        <fullName evidence="1">Uncharacterized protein</fullName>
    </submittedName>
</protein>
<accession>A0A0F9K5K5</accession>
<comment type="caution">
    <text evidence="1">The sequence shown here is derived from an EMBL/GenBank/DDBJ whole genome shotgun (WGS) entry which is preliminary data.</text>
</comment>
<proteinExistence type="predicted"/>
<evidence type="ECO:0000313" key="1">
    <source>
        <dbReference type="EMBL" id="KKM17388.1"/>
    </source>
</evidence>
<organism evidence="1">
    <name type="scientific">marine sediment metagenome</name>
    <dbReference type="NCBI Taxonomy" id="412755"/>
    <lineage>
        <taxon>unclassified sequences</taxon>
        <taxon>metagenomes</taxon>
        <taxon>ecological metagenomes</taxon>
    </lineage>
</organism>
<name>A0A0F9K5K5_9ZZZZ</name>
<gene>
    <name evidence="1" type="ORF">LCGC14_1676270</name>
</gene>
<dbReference type="AlphaFoldDB" id="A0A0F9K5K5"/>
<sequence>MANETMLEKYDYKGCGSCPLRADFGTESYGDCVKNHRVHLKIKVTKAILWEAWNRFIPAFKVGDAVEVEGVAKDGILYCCTGESTLHPFVKDYMNLGAIEILEVME</sequence>
<dbReference type="EMBL" id="LAZR01014463">
    <property type="protein sequence ID" value="KKM17388.1"/>
    <property type="molecule type" value="Genomic_DNA"/>
</dbReference>
<reference evidence="1" key="1">
    <citation type="journal article" date="2015" name="Nature">
        <title>Complex archaea that bridge the gap between prokaryotes and eukaryotes.</title>
        <authorList>
            <person name="Spang A."/>
            <person name="Saw J.H."/>
            <person name="Jorgensen S.L."/>
            <person name="Zaremba-Niedzwiedzka K."/>
            <person name="Martijn J."/>
            <person name="Lind A.E."/>
            <person name="van Eijk R."/>
            <person name="Schleper C."/>
            <person name="Guy L."/>
            <person name="Ettema T.J."/>
        </authorList>
    </citation>
    <scope>NUCLEOTIDE SEQUENCE</scope>
</reference>